<evidence type="ECO:0000256" key="6">
    <source>
        <dbReference type="ARBA" id="ARBA00023125"/>
    </source>
</evidence>
<dbReference type="Proteomes" id="UP000237466">
    <property type="component" value="Unassembled WGS sequence"/>
</dbReference>
<evidence type="ECO:0000256" key="1">
    <source>
        <dbReference type="ARBA" id="ARBA00005384"/>
    </source>
</evidence>
<evidence type="ECO:0000256" key="4">
    <source>
        <dbReference type="ARBA" id="ARBA00022898"/>
    </source>
</evidence>
<dbReference type="InterPro" id="IPR000524">
    <property type="entry name" value="Tscrpt_reg_HTH_GntR"/>
</dbReference>
<dbReference type="Pfam" id="PF00392">
    <property type="entry name" value="GntR"/>
    <property type="match status" value="1"/>
</dbReference>
<dbReference type="PANTHER" id="PTHR46577">
    <property type="entry name" value="HTH-TYPE TRANSCRIPTIONAL REGULATORY PROTEIN GABR"/>
    <property type="match status" value="1"/>
</dbReference>
<dbReference type="Gene3D" id="3.90.1150.10">
    <property type="entry name" value="Aspartate Aminotransferase, domain 1"/>
    <property type="match status" value="1"/>
</dbReference>
<dbReference type="FunFam" id="3.40.640.10:FF:000023">
    <property type="entry name" value="Transcriptional regulator, GntR family"/>
    <property type="match status" value="1"/>
</dbReference>
<dbReference type="EMBL" id="PDGH01000146">
    <property type="protein sequence ID" value="POB41832.1"/>
    <property type="molecule type" value="Genomic_DNA"/>
</dbReference>
<dbReference type="GO" id="GO:0003700">
    <property type="term" value="F:DNA-binding transcription factor activity"/>
    <property type="evidence" value="ECO:0007669"/>
    <property type="project" value="InterPro"/>
</dbReference>
<dbReference type="InterPro" id="IPR004839">
    <property type="entry name" value="Aminotransferase_I/II_large"/>
</dbReference>
<dbReference type="InterPro" id="IPR036390">
    <property type="entry name" value="WH_DNA-bd_sf"/>
</dbReference>
<dbReference type="InterPro" id="IPR036388">
    <property type="entry name" value="WH-like_DNA-bd_sf"/>
</dbReference>
<sequence length="468" mass="53151">MNRYRQLAQSFRQQIESKTWRAGEKLPSVRMACKHHGVSAGTVLQAYQLLEAQGWVIAKPQSGYFVTSDLQRLTAPREPSVSALPSFSDELYDFLKDQSERQAVKLGSAFPDVHLFPLEALNRNLASAGRKMSANDLLNNLPPGNEALRRLIAQRYIQQGMDLTHHDIVMTSGAMEALNLSLQVVTKPGDTIVVESPCFYGALQAAQRLGLNVIEVDVDERDGLNLEQFEHVLANNEVKACWLMSNFQNPTGVTLSEQKKQAVVELVHRYQLYLIEDDVYSELYYSQDKPSSFKTYDREDRVLHCGSLSKSLCPGYRLGWVVTRRFNHAIQKLQLTSTLSGSAPIQQGVAYYLQNDGYDKHLRKLRSTLKQRQQWMMNELRRQLPDTVQFSSPTGGYFLWLKLPEPIQARLVYTQLKQQGVLSAYGGLFSQTQRFDHYLRINCSLPESDELVQAIRCLAVTINRLATD</sequence>
<evidence type="ECO:0000259" key="8">
    <source>
        <dbReference type="PROSITE" id="PS50949"/>
    </source>
</evidence>
<dbReference type="GO" id="GO:0003677">
    <property type="term" value="F:DNA binding"/>
    <property type="evidence" value="ECO:0007669"/>
    <property type="project" value="UniProtKB-KW"/>
</dbReference>
<dbReference type="CDD" id="cd00609">
    <property type="entry name" value="AAT_like"/>
    <property type="match status" value="1"/>
</dbReference>
<evidence type="ECO:0000313" key="10">
    <source>
        <dbReference type="Proteomes" id="UP000237466"/>
    </source>
</evidence>
<proteinExistence type="inferred from homology"/>
<name>A0A2S3QVE7_VIBVL</name>
<dbReference type="InterPro" id="IPR051446">
    <property type="entry name" value="HTH_trans_reg/aminotransferase"/>
</dbReference>
<dbReference type="PROSITE" id="PS50949">
    <property type="entry name" value="HTH_GNTR"/>
    <property type="match status" value="1"/>
</dbReference>
<comment type="caution">
    <text evidence="9">The sequence shown here is derived from an EMBL/GenBank/DDBJ whole genome shotgun (WGS) entry which is preliminary data.</text>
</comment>
<dbReference type="CDD" id="cd07377">
    <property type="entry name" value="WHTH_GntR"/>
    <property type="match status" value="1"/>
</dbReference>
<dbReference type="GO" id="GO:0030170">
    <property type="term" value="F:pyridoxal phosphate binding"/>
    <property type="evidence" value="ECO:0007669"/>
    <property type="project" value="InterPro"/>
</dbReference>
<accession>A0A2S3QVE7</accession>
<evidence type="ECO:0000313" key="9">
    <source>
        <dbReference type="EMBL" id="POB41832.1"/>
    </source>
</evidence>
<dbReference type="RefSeq" id="WP_103201224.1">
    <property type="nucleotide sequence ID" value="NZ_JASMUA010000002.1"/>
</dbReference>
<protein>
    <submittedName>
        <fullName evidence="9">GntR family transcriptional regulator</fullName>
    </submittedName>
</protein>
<organism evidence="9 10">
    <name type="scientific">Vibrio vulnificus</name>
    <dbReference type="NCBI Taxonomy" id="672"/>
    <lineage>
        <taxon>Bacteria</taxon>
        <taxon>Pseudomonadati</taxon>
        <taxon>Pseudomonadota</taxon>
        <taxon>Gammaproteobacteria</taxon>
        <taxon>Vibrionales</taxon>
        <taxon>Vibrionaceae</taxon>
        <taxon>Vibrio</taxon>
    </lineage>
</organism>
<dbReference type="Gene3D" id="3.40.640.10">
    <property type="entry name" value="Type I PLP-dependent aspartate aminotransferase-like (Major domain)"/>
    <property type="match status" value="1"/>
</dbReference>
<evidence type="ECO:0000256" key="3">
    <source>
        <dbReference type="ARBA" id="ARBA00022679"/>
    </source>
</evidence>
<keyword evidence="5" id="KW-0805">Transcription regulation</keyword>
<dbReference type="SMART" id="SM00345">
    <property type="entry name" value="HTH_GNTR"/>
    <property type="match status" value="1"/>
</dbReference>
<keyword evidence="3" id="KW-0808">Transferase</keyword>
<dbReference type="Gene3D" id="1.10.10.10">
    <property type="entry name" value="Winged helix-like DNA-binding domain superfamily/Winged helix DNA-binding domain"/>
    <property type="match status" value="1"/>
</dbReference>
<dbReference type="SUPFAM" id="SSF53383">
    <property type="entry name" value="PLP-dependent transferases"/>
    <property type="match status" value="1"/>
</dbReference>
<feature type="domain" description="HTH gntR-type" evidence="8">
    <location>
        <begin position="1"/>
        <end position="69"/>
    </location>
</feature>
<evidence type="ECO:0000256" key="5">
    <source>
        <dbReference type="ARBA" id="ARBA00023015"/>
    </source>
</evidence>
<dbReference type="Pfam" id="PF00155">
    <property type="entry name" value="Aminotran_1_2"/>
    <property type="match status" value="1"/>
</dbReference>
<dbReference type="PANTHER" id="PTHR46577:SF2">
    <property type="entry name" value="TRANSCRIPTIONAL REGULATORY PROTEIN"/>
    <property type="match status" value="1"/>
</dbReference>
<dbReference type="InterPro" id="IPR015424">
    <property type="entry name" value="PyrdxlP-dep_Trfase"/>
</dbReference>
<keyword evidence="7" id="KW-0804">Transcription</keyword>
<keyword evidence="2" id="KW-0032">Aminotransferase</keyword>
<comment type="similarity">
    <text evidence="1">In the C-terminal section; belongs to the class-I pyridoxal-phosphate-dependent aminotransferase family.</text>
</comment>
<dbReference type="InterPro" id="IPR015422">
    <property type="entry name" value="PyrdxlP-dep_Trfase_small"/>
</dbReference>
<evidence type="ECO:0000256" key="2">
    <source>
        <dbReference type="ARBA" id="ARBA00022576"/>
    </source>
</evidence>
<evidence type="ECO:0000256" key="7">
    <source>
        <dbReference type="ARBA" id="ARBA00023163"/>
    </source>
</evidence>
<keyword evidence="6" id="KW-0238">DNA-binding</keyword>
<dbReference type="GO" id="GO:0008483">
    <property type="term" value="F:transaminase activity"/>
    <property type="evidence" value="ECO:0007669"/>
    <property type="project" value="UniProtKB-KW"/>
</dbReference>
<reference evidence="9 10" key="1">
    <citation type="journal article" date="2018" name="Front. Microbiol.">
        <title>Phylogeny of Vibrio vulnificus from the Analysis of the Core-Genome: Implications for Intra-Species Taxonomy.</title>
        <authorList>
            <person name="Roig F.J."/>
            <person name="Gonzalez-Candelas F."/>
            <person name="Sanjuan E."/>
            <person name="Fouz B."/>
            <person name="Feil E.J."/>
            <person name="Llorens C."/>
            <person name="Baker-Austin C."/>
            <person name="Oliver J.D."/>
            <person name="Danin-Poleg Y."/>
            <person name="Gibas C.J."/>
            <person name="Kashi Y."/>
            <person name="Gulig P.A."/>
            <person name="Morrison S.S."/>
            <person name="Amaro C."/>
        </authorList>
    </citation>
    <scope>NUCLEOTIDE SEQUENCE [LARGE SCALE GENOMIC DNA]</scope>
    <source>
        <strain evidence="9 10">CECT4608</strain>
    </source>
</reference>
<dbReference type="AlphaFoldDB" id="A0A2S3QVE7"/>
<dbReference type="SUPFAM" id="SSF46785">
    <property type="entry name" value="Winged helix' DNA-binding domain"/>
    <property type="match status" value="1"/>
</dbReference>
<keyword evidence="4" id="KW-0663">Pyridoxal phosphate</keyword>
<dbReference type="InterPro" id="IPR015421">
    <property type="entry name" value="PyrdxlP-dep_Trfase_major"/>
</dbReference>
<gene>
    <name evidence="9" type="ORF">CRN52_22845</name>
</gene>